<feature type="region of interest" description="Disordered" evidence="1">
    <location>
        <begin position="95"/>
        <end position="123"/>
    </location>
</feature>
<dbReference type="Gene3D" id="1.10.10.60">
    <property type="entry name" value="Homeodomain-like"/>
    <property type="match status" value="1"/>
</dbReference>
<dbReference type="SUPFAM" id="SSF46689">
    <property type="entry name" value="Homeodomain-like"/>
    <property type="match status" value="1"/>
</dbReference>
<gene>
    <name evidence="3" type="ORF">A0J61_00462</name>
</gene>
<dbReference type="InParanoid" id="A0A1C7NSF7"/>
<evidence type="ECO:0000313" key="3">
    <source>
        <dbReference type="EMBL" id="OBZ91496.1"/>
    </source>
</evidence>
<dbReference type="EMBL" id="LUGH01000010">
    <property type="protein sequence ID" value="OBZ91496.1"/>
    <property type="molecule type" value="Genomic_DNA"/>
</dbReference>
<feature type="compositionally biased region" description="Basic residues" evidence="1">
    <location>
        <begin position="98"/>
        <end position="108"/>
    </location>
</feature>
<comment type="caution">
    <text evidence="3">The sequence shown here is derived from an EMBL/GenBank/DDBJ whole genome shotgun (WGS) entry which is preliminary data.</text>
</comment>
<dbReference type="InterPro" id="IPR001005">
    <property type="entry name" value="SANT/Myb"/>
</dbReference>
<name>A0A1C7NSF7_9FUNG</name>
<dbReference type="Proteomes" id="UP000093000">
    <property type="component" value="Unassembled WGS sequence"/>
</dbReference>
<evidence type="ECO:0000256" key="1">
    <source>
        <dbReference type="SAM" id="MobiDB-lite"/>
    </source>
</evidence>
<dbReference type="PROSITE" id="PS50090">
    <property type="entry name" value="MYB_LIKE"/>
    <property type="match status" value="1"/>
</dbReference>
<evidence type="ECO:0000259" key="2">
    <source>
        <dbReference type="PROSITE" id="PS50090"/>
    </source>
</evidence>
<evidence type="ECO:0000313" key="4">
    <source>
        <dbReference type="Proteomes" id="UP000093000"/>
    </source>
</evidence>
<reference evidence="3 4" key="1">
    <citation type="submission" date="2016-03" db="EMBL/GenBank/DDBJ databases">
        <title>Choanephora cucurbitarum.</title>
        <authorList>
            <person name="Min B."/>
            <person name="Park H."/>
            <person name="Park J.-H."/>
            <person name="Shin H.-D."/>
            <person name="Choi I.-G."/>
        </authorList>
    </citation>
    <scope>NUCLEOTIDE SEQUENCE [LARGE SCALE GENOMIC DNA]</scope>
    <source>
        <strain evidence="3 4">KUS-F28377</strain>
    </source>
</reference>
<organism evidence="3 4">
    <name type="scientific">Choanephora cucurbitarum</name>
    <dbReference type="NCBI Taxonomy" id="101091"/>
    <lineage>
        <taxon>Eukaryota</taxon>
        <taxon>Fungi</taxon>
        <taxon>Fungi incertae sedis</taxon>
        <taxon>Mucoromycota</taxon>
        <taxon>Mucoromycotina</taxon>
        <taxon>Mucoromycetes</taxon>
        <taxon>Mucorales</taxon>
        <taxon>Mucorineae</taxon>
        <taxon>Choanephoraceae</taxon>
        <taxon>Choanephoroideae</taxon>
        <taxon>Choanephora</taxon>
    </lineage>
</organism>
<dbReference type="OrthoDB" id="2384577at2759"/>
<dbReference type="AlphaFoldDB" id="A0A1C7NSF7"/>
<sequence length="220" mass="24485">MDKNIPKDLELNAIEGLLCLQYTACQNQPQALPDTWSLSNPNDIHSLSLGSSSSISLASSFSSVQSGPAPFMESLQPELHQPLKKSGFLVRTLSLHPQRQRGRPKRNKHVDVPEPRKYSPSIASHASSSTVSLALSGHSTIKTKNKPRWQDSERQELMEAIVKEKNLDDMSTIPWDKISKAVGRAKKACKDQWRREVLPGLIKGLIHKNNTTRNEAANFS</sequence>
<protein>
    <recommendedName>
        <fullName evidence="2">Myb-like domain-containing protein</fullName>
    </recommendedName>
</protein>
<accession>A0A1C7NSF7</accession>
<proteinExistence type="predicted"/>
<feature type="domain" description="Myb-like" evidence="2">
    <location>
        <begin position="141"/>
        <end position="197"/>
    </location>
</feature>
<keyword evidence="4" id="KW-1185">Reference proteome</keyword>
<dbReference type="InterPro" id="IPR009057">
    <property type="entry name" value="Homeodomain-like_sf"/>
</dbReference>